<dbReference type="Proteomes" id="UP000580250">
    <property type="component" value="Unassembled WGS sequence"/>
</dbReference>
<feature type="compositionally biased region" description="Polar residues" evidence="1">
    <location>
        <begin position="137"/>
        <end position="156"/>
    </location>
</feature>
<feature type="transmembrane region" description="Helical" evidence="2">
    <location>
        <begin position="311"/>
        <end position="334"/>
    </location>
</feature>
<feature type="region of interest" description="Disordered" evidence="1">
    <location>
        <begin position="1"/>
        <end position="31"/>
    </location>
</feature>
<evidence type="ECO:0000313" key="3">
    <source>
        <dbReference type="EMBL" id="CAD2202473.1"/>
    </source>
</evidence>
<keyword evidence="2" id="KW-0812">Transmembrane</keyword>
<accession>A0A6V7XT57</accession>
<organism evidence="3 4">
    <name type="scientific">Meloidogyne enterolobii</name>
    <name type="common">Root-knot nematode worm</name>
    <name type="synonym">Meloidogyne mayaguensis</name>
    <dbReference type="NCBI Taxonomy" id="390850"/>
    <lineage>
        <taxon>Eukaryota</taxon>
        <taxon>Metazoa</taxon>
        <taxon>Ecdysozoa</taxon>
        <taxon>Nematoda</taxon>
        <taxon>Chromadorea</taxon>
        <taxon>Rhabditida</taxon>
        <taxon>Tylenchina</taxon>
        <taxon>Tylenchomorpha</taxon>
        <taxon>Tylenchoidea</taxon>
        <taxon>Meloidogynidae</taxon>
        <taxon>Meloidogyninae</taxon>
        <taxon>Meloidogyne</taxon>
    </lineage>
</organism>
<evidence type="ECO:0000256" key="2">
    <source>
        <dbReference type="SAM" id="Phobius"/>
    </source>
</evidence>
<reference evidence="3 4" key="1">
    <citation type="submission" date="2020-08" db="EMBL/GenBank/DDBJ databases">
        <authorList>
            <person name="Koutsovoulos G."/>
            <person name="Danchin GJ E."/>
        </authorList>
    </citation>
    <scope>NUCLEOTIDE SEQUENCE [LARGE SCALE GENOMIC DNA]</scope>
</reference>
<evidence type="ECO:0000313" key="4">
    <source>
        <dbReference type="Proteomes" id="UP000580250"/>
    </source>
</evidence>
<comment type="caution">
    <text evidence="3">The sequence shown here is derived from an EMBL/GenBank/DDBJ whole genome shotgun (WGS) entry which is preliminary data.</text>
</comment>
<protein>
    <submittedName>
        <fullName evidence="3">Uncharacterized protein</fullName>
    </submittedName>
</protein>
<gene>
    <name evidence="3" type="ORF">MENT_LOCUS56109</name>
</gene>
<sequence>MGNTHPNGGGNYSSPAINTSASNSIQKSGKSTRFKMTEILGLRRQSTGNEVINSIKIKNNNYRSFTQSAHQSIEICEQFNSFKEENKIIKNNKNTSSLPQIEINGVNQEKEINEEKKHKAQKVDSRKIAAKKRLERGQTTSGSDNSSQNAKKSSFSERTLAKSLDNKYTDNNFLFDLKPLQSNIKCSPNHHSQQRLGSVGNVFGLINLNNRLFSSNIEINILNFEQSEIIQKTWLLANEKIRLFAGPDRSFALLYVTTLTTTLKTNKTKTTIPVLIFPPEPNEKEKDGIIDAIIMFAILISLTNNFNFLRIFIITTCFFIFLCFINIQTFIFSYNNYWIYT</sequence>
<keyword evidence="2" id="KW-1133">Transmembrane helix</keyword>
<name>A0A6V7XT57_MELEN</name>
<keyword evidence="2" id="KW-0472">Membrane</keyword>
<dbReference type="AlphaFoldDB" id="A0A6V7XT57"/>
<feature type="region of interest" description="Disordered" evidence="1">
    <location>
        <begin position="109"/>
        <end position="156"/>
    </location>
</feature>
<evidence type="ECO:0000256" key="1">
    <source>
        <dbReference type="SAM" id="MobiDB-lite"/>
    </source>
</evidence>
<dbReference type="EMBL" id="CAJEWN010002204">
    <property type="protein sequence ID" value="CAD2202473.1"/>
    <property type="molecule type" value="Genomic_DNA"/>
</dbReference>
<feature type="compositionally biased region" description="Basic and acidic residues" evidence="1">
    <location>
        <begin position="109"/>
        <end position="127"/>
    </location>
</feature>
<proteinExistence type="predicted"/>